<dbReference type="InterPro" id="IPR016174">
    <property type="entry name" value="Di-haem_cyt_TM"/>
</dbReference>
<evidence type="ECO:0000313" key="16">
    <source>
        <dbReference type="Proteomes" id="UP000199340"/>
    </source>
</evidence>
<feature type="transmembrane region" description="Helical" evidence="13">
    <location>
        <begin position="95"/>
        <end position="118"/>
    </location>
</feature>
<keyword evidence="4" id="KW-1003">Cell membrane</keyword>
<dbReference type="GO" id="GO:0020037">
    <property type="term" value="F:heme binding"/>
    <property type="evidence" value="ECO:0007669"/>
    <property type="project" value="TreeGrafter"/>
</dbReference>
<comment type="subcellular location">
    <subcellularLocation>
        <location evidence="2">Cell membrane</location>
        <topology evidence="2">Multi-pass membrane protein</topology>
    </subcellularLocation>
</comment>
<dbReference type="SUPFAM" id="SSF81342">
    <property type="entry name" value="Transmembrane di-heme cytochromes"/>
    <property type="match status" value="1"/>
</dbReference>
<evidence type="ECO:0000256" key="3">
    <source>
        <dbReference type="ARBA" id="ARBA00022448"/>
    </source>
</evidence>
<dbReference type="Proteomes" id="UP000199340">
    <property type="component" value="Unassembled WGS sequence"/>
</dbReference>
<dbReference type="SUPFAM" id="SSF101874">
    <property type="entry name" value="YceI-like"/>
    <property type="match status" value="1"/>
</dbReference>
<dbReference type="InterPro" id="IPR011577">
    <property type="entry name" value="Cyt_b561_bac/Ni-Hgenase"/>
</dbReference>
<dbReference type="RefSeq" id="WP_090026271.1">
    <property type="nucleotide sequence ID" value="NZ_FNEB01000001.1"/>
</dbReference>
<evidence type="ECO:0000256" key="11">
    <source>
        <dbReference type="ARBA" id="ARBA00023136"/>
    </source>
</evidence>
<dbReference type="OrthoDB" id="1247465at2"/>
<comment type="cofactor">
    <cofactor evidence="1">
        <name>heme b</name>
        <dbReference type="ChEBI" id="CHEBI:60344"/>
    </cofactor>
</comment>
<reference evidence="15 16" key="1">
    <citation type="submission" date="2016-10" db="EMBL/GenBank/DDBJ databases">
        <authorList>
            <person name="de Groot N.N."/>
        </authorList>
    </citation>
    <scope>NUCLEOTIDE SEQUENCE [LARGE SCALE GENOMIC DNA]</scope>
    <source>
        <strain evidence="15 16">DSM 28010</strain>
    </source>
</reference>
<evidence type="ECO:0000256" key="7">
    <source>
        <dbReference type="ARBA" id="ARBA00022723"/>
    </source>
</evidence>
<dbReference type="EMBL" id="FNEB01000001">
    <property type="protein sequence ID" value="SDI08070.1"/>
    <property type="molecule type" value="Genomic_DNA"/>
</dbReference>
<dbReference type="Gene3D" id="2.40.128.110">
    <property type="entry name" value="Lipid/polyisoprenoid-binding, YceI-like"/>
    <property type="match status" value="1"/>
</dbReference>
<evidence type="ECO:0000256" key="10">
    <source>
        <dbReference type="ARBA" id="ARBA00023004"/>
    </source>
</evidence>
<evidence type="ECO:0000256" key="12">
    <source>
        <dbReference type="ARBA" id="ARBA00037975"/>
    </source>
</evidence>
<evidence type="ECO:0000259" key="14">
    <source>
        <dbReference type="SMART" id="SM00867"/>
    </source>
</evidence>
<evidence type="ECO:0000256" key="6">
    <source>
        <dbReference type="ARBA" id="ARBA00022692"/>
    </source>
</evidence>
<accession>A0A1G8HNI4</accession>
<evidence type="ECO:0000256" key="8">
    <source>
        <dbReference type="ARBA" id="ARBA00022982"/>
    </source>
</evidence>
<keyword evidence="8" id="KW-0249">Electron transport</keyword>
<dbReference type="Pfam" id="PF01292">
    <property type="entry name" value="Ni_hydr_CYTB"/>
    <property type="match status" value="1"/>
</dbReference>
<dbReference type="GO" id="GO:0022904">
    <property type="term" value="P:respiratory electron transport chain"/>
    <property type="evidence" value="ECO:0007669"/>
    <property type="project" value="InterPro"/>
</dbReference>
<evidence type="ECO:0000256" key="5">
    <source>
        <dbReference type="ARBA" id="ARBA00022617"/>
    </source>
</evidence>
<gene>
    <name evidence="15" type="ORF">SAMN05421850_101581</name>
</gene>
<dbReference type="Pfam" id="PF04264">
    <property type="entry name" value="YceI"/>
    <property type="match status" value="1"/>
</dbReference>
<evidence type="ECO:0000256" key="13">
    <source>
        <dbReference type="SAM" id="Phobius"/>
    </source>
</evidence>
<dbReference type="AlphaFoldDB" id="A0A1G8HNI4"/>
<dbReference type="InterPro" id="IPR036761">
    <property type="entry name" value="TTHA0802/YceI-like_sf"/>
</dbReference>
<evidence type="ECO:0000256" key="9">
    <source>
        <dbReference type="ARBA" id="ARBA00022989"/>
    </source>
</evidence>
<keyword evidence="9 13" id="KW-1133">Transmembrane helix</keyword>
<dbReference type="InterPro" id="IPR052168">
    <property type="entry name" value="Cytochrome_b561_oxidase"/>
</dbReference>
<dbReference type="SMART" id="SM00867">
    <property type="entry name" value="YceI"/>
    <property type="match status" value="1"/>
</dbReference>
<dbReference type="GO" id="GO:0046872">
    <property type="term" value="F:metal ion binding"/>
    <property type="evidence" value="ECO:0007669"/>
    <property type="project" value="UniProtKB-KW"/>
</dbReference>
<dbReference type="GO" id="GO:0005886">
    <property type="term" value="C:plasma membrane"/>
    <property type="evidence" value="ECO:0007669"/>
    <property type="project" value="UniProtKB-SubCell"/>
</dbReference>
<keyword evidence="10" id="KW-0408">Iron</keyword>
<proteinExistence type="inferred from homology"/>
<dbReference type="STRING" id="490829.SAMN05421850_101581"/>
<keyword evidence="7" id="KW-0479">Metal-binding</keyword>
<comment type="similarity">
    <text evidence="12">Belongs to the cytochrome b561 family.</text>
</comment>
<evidence type="ECO:0000256" key="4">
    <source>
        <dbReference type="ARBA" id="ARBA00022475"/>
    </source>
</evidence>
<dbReference type="GO" id="GO:0009055">
    <property type="term" value="F:electron transfer activity"/>
    <property type="evidence" value="ECO:0007669"/>
    <property type="project" value="InterPro"/>
</dbReference>
<keyword evidence="11 13" id="KW-0472">Membrane</keyword>
<name>A0A1G8HNI4_9RHOB</name>
<organism evidence="15 16">
    <name type="scientific">Lutimaribacter saemankumensis</name>
    <dbReference type="NCBI Taxonomy" id="490829"/>
    <lineage>
        <taxon>Bacteria</taxon>
        <taxon>Pseudomonadati</taxon>
        <taxon>Pseudomonadota</taxon>
        <taxon>Alphaproteobacteria</taxon>
        <taxon>Rhodobacterales</taxon>
        <taxon>Roseobacteraceae</taxon>
        <taxon>Lutimaribacter</taxon>
    </lineage>
</organism>
<dbReference type="PANTHER" id="PTHR30529:SF1">
    <property type="entry name" value="CYTOCHROME B561 HOMOLOG 2"/>
    <property type="match status" value="1"/>
</dbReference>
<dbReference type="InterPro" id="IPR007372">
    <property type="entry name" value="Lipid/polyisoprenoid-bd_YceI"/>
</dbReference>
<evidence type="ECO:0000256" key="2">
    <source>
        <dbReference type="ARBA" id="ARBA00004651"/>
    </source>
</evidence>
<sequence length="399" mass="41573">MSTRNTATRFGSVAKTFHWLTALLILTAIPLGLIAEDMAHGITQGDSAALAQVATLFSLHKTIGVAAFVTALLRILWAVVQPKPGLPNGAKKGEAFLAAMIHWALYGALVIVPLSGWVHHAAQTGFAPIWWPFGQTLPFVPQSAAWAEAAGSVHWLSTKILIGAILLHVAGALKHHFIDRDDTLRRMLPGRAEAAPSAVQPGHAMPAALAAAVWVGIIGWGVAGTAAEAPQPAAMAQGAGEWQVQGGELAITVQQFGSAVQGQFGQWQADIAFDPETGTGDVTVTIAIGSLTLGSVTDQALGPDYFDAATHESARFNAEIARSEGGARAYAATGTLTIKDQSVPVTLPFDLEIADGTATMTGGLTLDRRDFGIGAQMTDPGQLGFAVEVSVGLTARRAE</sequence>
<feature type="domain" description="Lipid/polyisoprenoid-binding YceI-like" evidence="14">
    <location>
        <begin position="241"/>
        <end position="396"/>
    </location>
</feature>
<keyword evidence="6 13" id="KW-0812">Transmembrane</keyword>
<keyword evidence="5" id="KW-0349">Heme</keyword>
<evidence type="ECO:0000313" key="15">
    <source>
        <dbReference type="EMBL" id="SDI08070.1"/>
    </source>
</evidence>
<keyword evidence="16" id="KW-1185">Reference proteome</keyword>
<dbReference type="PANTHER" id="PTHR30529">
    <property type="entry name" value="CYTOCHROME B561"/>
    <property type="match status" value="1"/>
</dbReference>
<keyword evidence="3" id="KW-0813">Transport</keyword>
<evidence type="ECO:0000256" key="1">
    <source>
        <dbReference type="ARBA" id="ARBA00001970"/>
    </source>
</evidence>
<dbReference type="Gene3D" id="1.20.950.20">
    <property type="entry name" value="Transmembrane di-heme cytochromes, Chain C"/>
    <property type="match status" value="1"/>
</dbReference>
<feature type="transmembrane region" description="Helical" evidence="13">
    <location>
        <begin position="61"/>
        <end position="80"/>
    </location>
</feature>
<protein>
    <submittedName>
        <fullName evidence="15">Cytochrome b561</fullName>
    </submittedName>
</protein>